<dbReference type="AlphaFoldDB" id="A0A2V3IGK6"/>
<dbReference type="GO" id="GO:0005886">
    <property type="term" value="C:plasma membrane"/>
    <property type="evidence" value="ECO:0007669"/>
    <property type="project" value="TreeGrafter"/>
</dbReference>
<dbReference type="Proteomes" id="UP000247409">
    <property type="component" value="Unassembled WGS sequence"/>
</dbReference>
<reference evidence="2 3" key="1">
    <citation type="journal article" date="2018" name="Mol. Biol. Evol.">
        <title>Analysis of the draft genome of the red seaweed Gracilariopsis chorda provides insights into genome size evolution in Rhodophyta.</title>
        <authorList>
            <person name="Lee J."/>
            <person name="Yang E.C."/>
            <person name="Graf L."/>
            <person name="Yang J.H."/>
            <person name="Qiu H."/>
            <person name="Zel Zion U."/>
            <person name="Chan C.X."/>
            <person name="Stephens T.G."/>
            <person name="Weber A.P.M."/>
            <person name="Boo G.H."/>
            <person name="Boo S.M."/>
            <person name="Kim K.M."/>
            <person name="Shin Y."/>
            <person name="Jung M."/>
            <person name="Lee S.J."/>
            <person name="Yim H.S."/>
            <person name="Lee J.H."/>
            <person name="Bhattacharya D."/>
            <person name="Yoon H.S."/>
        </authorList>
    </citation>
    <scope>NUCLEOTIDE SEQUENCE [LARGE SCALE GENOMIC DNA]</scope>
    <source>
        <strain evidence="2 3">SKKU-2015</strain>
        <tissue evidence="2">Whole body</tissue>
    </source>
</reference>
<keyword evidence="1" id="KW-1133">Transmembrane helix</keyword>
<dbReference type="Gene3D" id="3.40.630.10">
    <property type="entry name" value="Zn peptidases"/>
    <property type="match status" value="1"/>
</dbReference>
<evidence type="ECO:0000256" key="1">
    <source>
        <dbReference type="SAM" id="Phobius"/>
    </source>
</evidence>
<dbReference type="Pfam" id="PF05450">
    <property type="entry name" value="Nicastrin"/>
    <property type="match status" value="1"/>
</dbReference>
<feature type="transmembrane region" description="Helical" evidence="1">
    <location>
        <begin position="21"/>
        <end position="43"/>
    </location>
</feature>
<proteinExistence type="predicted"/>
<protein>
    <submittedName>
        <fullName evidence="2">Nicastrin</fullName>
    </submittedName>
</protein>
<dbReference type="OrthoDB" id="4734at2759"/>
<dbReference type="PANTHER" id="PTHR21092">
    <property type="entry name" value="NICASTRIN"/>
    <property type="match status" value="1"/>
</dbReference>
<dbReference type="STRING" id="448386.A0A2V3IGK6"/>
<accession>A0A2V3IGK6</accession>
<keyword evidence="3" id="KW-1185">Reference proteome</keyword>
<dbReference type="InterPro" id="IPR008710">
    <property type="entry name" value="Nicastrin"/>
</dbReference>
<sequence length="801" mass="90092">MYHSLYHDEPTTRNVFIQNRGLSVLFLILILSHLTTPTASITLDRLSRHRRKCFTGLSMCILQSNGQASRGCGQCDADIREAPLRELRSQEELEQVARVTGERVIAMVPDRIFFAKRVRSSIPFWEYIDAAIVYEGTPERPEDFLNENIANETMDLLFNYSLEESEPNRLYNFYDNEVPENLCSKRGPRRNDEGDCTLQHFIPFNVFRINASLAQGLRATASRFHDPKATPKEEEKNSFRPQYKIQSIGRMWACATNEIPTPPPGTTNSSSNIRQLFITSERCLKERTCIPVGGHSVWSALGRINSSKPPSDRKYLFITAPMDSYALFPELSMGASAEITALAVMMAIAETVASYWRTRADEREFKRQPVYFAFNGQSWGYAGSSQFLKDVLEFRCEKENDASKNQVGCKEPEIDSLKFKVFQGADIQVLNIGQLITPSTGGDSTSSTEFFSHYQDGTSQELSSILNSSFRARVRSGLSLERGGLVNDSDFLTPIDASQSFRYYYEDRLDVLSLTNYRLNFRTGIYHSKLDGESRISEEGQRRPVYEAASAIASAVIGIALGDEEPVQINAKTVDNIITCMTGNWTNCPMAKDYLGDEYENTTVSPGNYAGSYFPLRNLRSANPSAEAKLSFIRAFFAHHNRYNSSEIRCDAEQDCEKFAGKLNKETSPLSQRNFQVAHCARRRCVASDTYTHRAFGSGIEIDDPEGRFKVVNGDAEVENNGTNPRQGDWTESLWDPDIGFCGYVEDSGLYSGVILGVGLGLTLLSFALTYWMDRALFEDKEPEVRQEYGLTTGESMVPPV</sequence>
<evidence type="ECO:0000313" key="3">
    <source>
        <dbReference type="Proteomes" id="UP000247409"/>
    </source>
</evidence>
<keyword evidence="1" id="KW-0812">Transmembrane</keyword>
<organism evidence="2 3">
    <name type="scientific">Gracilariopsis chorda</name>
    <dbReference type="NCBI Taxonomy" id="448386"/>
    <lineage>
        <taxon>Eukaryota</taxon>
        <taxon>Rhodophyta</taxon>
        <taxon>Florideophyceae</taxon>
        <taxon>Rhodymeniophycidae</taxon>
        <taxon>Gracilariales</taxon>
        <taxon>Gracilariaceae</taxon>
        <taxon>Gracilariopsis</taxon>
    </lineage>
</organism>
<comment type="caution">
    <text evidence="2">The sequence shown here is derived from an EMBL/GenBank/DDBJ whole genome shotgun (WGS) entry which is preliminary data.</text>
</comment>
<keyword evidence="1" id="KW-0472">Membrane</keyword>
<name>A0A2V3IGK6_9FLOR</name>
<feature type="transmembrane region" description="Helical" evidence="1">
    <location>
        <begin position="750"/>
        <end position="772"/>
    </location>
</feature>
<gene>
    <name evidence="2" type="ORF">BWQ96_09120</name>
</gene>
<evidence type="ECO:0000313" key="2">
    <source>
        <dbReference type="EMBL" id="PXF41153.1"/>
    </source>
</evidence>
<dbReference type="PANTHER" id="PTHR21092:SF0">
    <property type="entry name" value="NICASTRIN"/>
    <property type="match status" value="1"/>
</dbReference>
<dbReference type="EMBL" id="NBIV01000232">
    <property type="protein sequence ID" value="PXF41153.1"/>
    <property type="molecule type" value="Genomic_DNA"/>
</dbReference>
<dbReference type="GO" id="GO:0016485">
    <property type="term" value="P:protein processing"/>
    <property type="evidence" value="ECO:0007669"/>
    <property type="project" value="InterPro"/>
</dbReference>